<evidence type="ECO:0000256" key="4">
    <source>
        <dbReference type="ARBA" id="ARBA00022989"/>
    </source>
</evidence>
<dbReference type="InterPro" id="IPR051790">
    <property type="entry name" value="Cytochrome_c-biogenesis_DsbD"/>
</dbReference>
<organism evidence="9 10">
    <name type="scientific">Brevibacterium daeguense</name>
    <dbReference type="NCBI Taxonomy" id="909936"/>
    <lineage>
        <taxon>Bacteria</taxon>
        <taxon>Bacillati</taxon>
        <taxon>Actinomycetota</taxon>
        <taxon>Actinomycetes</taxon>
        <taxon>Micrococcales</taxon>
        <taxon>Brevibacteriaceae</taxon>
        <taxon>Brevibacterium</taxon>
    </lineage>
</organism>
<sequence>MELGLVTAFLGGVLALLSPCGALLLPAFFASTVGAGPRLWLHGAVFYGGLLVVLVPLGMGAGALGALFTAHREAVIVTSSVLLIVFGIVQALGFGFDPTRMLPGTRSLQQRAGSRSGLVKTVMLGAVSGVAGFCTGPILGAVLTLAAAQGSVLTAGVLLGIYGAGMVVPLLLVATLWGRMGTRGRALMRGRTFRFLGRDLHTTSVVTGLLIAGVGVVFWATNGLVGVPELVPSSTQAWLQQRSGLLAGPVVDVLAILLAAGLVLLIWARARRPRTAASTGRGANPATEMTEGATSPDGGRKN</sequence>
<accession>A0ABP8EG31</accession>
<name>A0ABP8EG31_9MICO</name>
<evidence type="ECO:0000259" key="8">
    <source>
        <dbReference type="Pfam" id="PF02683"/>
    </source>
</evidence>
<feature type="transmembrane region" description="Helical" evidence="7">
    <location>
        <begin position="74"/>
        <end position="96"/>
    </location>
</feature>
<dbReference type="PANTHER" id="PTHR31272:SF4">
    <property type="entry name" value="CYTOCHROME C-TYPE BIOGENESIS PROTEIN HI_1454-RELATED"/>
    <property type="match status" value="1"/>
</dbReference>
<evidence type="ECO:0000256" key="5">
    <source>
        <dbReference type="ARBA" id="ARBA00023136"/>
    </source>
</evidence>
<keyword evidence="3 7" id="KW-0812">Transmembrane</keyword>
<keyword evidence="4 7" id="KW-1133">Transmembrane helix</keyword>
<keyword evidence="5 7" id="KW-0472">Membrane</keyword>
<dbReference type="InterPro" id="IPR003834">
    <property type="entry name" value="Cyt_c_assmbl_TM_dom"/>
</dbReference>
<evidence type="ECO:0000256" key="3">
    <source>
        <dbReference type="ARBA" id="ARBA00022692"/>
    </source>
</evidence>
<dbReference type="Pfam" id="PF02683">
    <property type="entry name" value="DsbD_TM"/>
    <property type="match status" value="1"/>
</dbReference>
<feature type="transmembrane region" description="Helical" evidence="7">
    <location>
        <begin position="245"/>
        <end position="268"/>
    </location>
</feature>
<feature type="region of interest" description="Disordered" evidence="6">
    <location>
        <begin position="276"/>
        <end position="302"/>
    </location>
</feature>
<evidence type="ECO:0000313" key="9">
    <source>
        <dbReference type="EMBL" id="GAA4282928.1"/>
    </source>
</evidence>
<gene>
    <name evidence="9" type="ORF">GCM10022261_04590</name>
</gene>
<comment type="subcellular location">
    <subcellularLocation>
        <location evidence="1">Membrane</location>
        <topology evidence="1">Multi-pass membrane protein</topology>
    </subcellularLocation>
</comment>
<evidence type="ECO:0000256" key="6">
    <source>
        <dbReference type="SAM" id="MobiDB-lite"/>
    </source>
</evidence>
<feature type="transmembrane region" description="Helical" evidence="7">
    <location>
        <begin position="45"/>
        <end position="68"/>
    </location>
</feature>
<dbReference type="PANTHER" id="PTHR31272">
    <property type="entry name" value="CYTOCHROME C-TYPE BIOGENESIS PROTEIN HI_1454-RELATED"/>
    <property type="match status" value="1"/>
</dbReference>
<dbReference type="RefSeq" id="WP_236864805.1">
    <property type="nucleotide sequence ID" value="NZ_BAABAZ010000004.1"/>
</dbReference>
<comment type="caution">
    <text evidence="9">The sequence shown here is derived from an EMBL/GenBank/DDBJ whole genome shotgun (WGS) entry which is preliminary data.</text>
</comment>
<dbReference type="EMBL" id="BAABAZ010000004">
    <property type="protein sequence ID" value="GAA4282928.1"/>
    <property type="molecule type" value="Genomic_DNA"/>
</dbReference>
<feature type="transmembrane region" description="Helical" evidence="7">
    <location>
        <begin position="199"/>
        <end position="225"/>
    </location>
</feature>
<feature type="transmembrane region" description="Helical" evidence="7">
    <location>
        <begin position="117"/>
        <end position="146"/>
    </location>
</feature>
<feature type="transmembrane region" description="Helical" evidence="7">
    <location>
        <begin position="6"/>
        <end position="33"/>
    </location>
</feature>
<comment type="similarity">
    <text evidence="2">Belongs to the DsbD family.</text>
</comment>
<feature type="transmembrane region" description="Helical" evidence="7">
    <location>
        <begin position="152"/>
        <end position="178"/>
    </location>
</feature>
<evidence type="ECO:0000256" key="1">
    <source>
        <dbReference type="ARBA" id="ARBA00004141"/>
    </source>
</evidence>
<keyword evidence="10" id="KW-1185">Reference proteome</keyword>
<dbReference type="Proteomes" id="UP001501586">
    <property type="component" value="Unassembled WGS sequence"/>
</dbReference>
<reference evidence="10" key="1">
    <citation type="journal article" date="2019" name="Int. J. Syst. Evol. Microbiol.">
        <title>The Global Catalogue of Microorganisms (GCM) 10K type strain sequencing project: providing services to taxonomists for standard genome sequencing and annotation.</title>
        <authorList>
            <consortium name="The Broad Institute Genomics Platform"/>
            <consortium name="The Broad Institute Genome Sequencing Center for Infectious Disease"/>
            <person name="Wu L."/>
            <person name="Ma J."/>
        </authorList>
    </citation>
    <scope>NUCLEOTIDE SEQUENCE [LARGE SCALE GENOMIC DNA]</scope>
    <source>
        <strain evidence="10">JCM 17458</strain>
    </source>
</reference>
<evidence type="ECO:0000256" key="2">
    <source>
        <dbReference type="ARBA" id="ARBA00006143"/>
    </source>
</evidence>
<proteinExistence type="inferred from homology"/>
<evidence type="ECO:0000256" key="7">
    <source>
        <dbReference type="SAM" id="Phobius"/>
    </source>
</evidence>
<feature type="domain" description="Cytochrome C biogenesis protein transmembrane" evidence="8">
    <location>
        <begin position="6"/>
        <end position="188"/>
    </location>
</feature>
<evidence type="ECO:0000313" key="10">
    <source>
        <dbReference type="Proteomes" id="UP001501586"/>
    </source>
</evidence>
<protein>
    <submittedName>
        <fullName evidence="9">Cytochrome c biogenesis CcdA family protein</fullName>
    </submittedName>
</protein>